<feature type="compositionally biased region" description="Low complexity" evidence="9">
    <location>
        <begin position="8"/>
        <end position="20"/>
    </location>
</feature>
<keyword evidence="7 8" id="KW-0539">Nucleus</keyword>
<evidence type="ECO:0000256" key="9">
    <source>
        <dbReference type="SAM" id="MobiDB-lite"/>
    </source>
</evidence>
<comment type="similarity">
    <text evidence="2">Belongs to the TALE/BELL homeobox family.</text>
</comment>
<name>A0A0K9NRQ8_ZOSMR</name>
<dbReference type="OMA" id="WPYGPFT"/>
<evidence type="ECO:0000256" key="3">
    <source>
        <dbReference type="ARBA" id="ARBA00023015"/>
    </source>
</evidence>
<sequence>MEEEAGDHQTTTKTTTQQHHIFPFYHHVPQQSKREKLRYSTTPQPEIDLSPPHHPPSTSTNNPRILMSSSSSLSLPTFPHRRGSAVSLTLSSSTEPFTGYASVLKTSRFLRPTQQMLDEICSVGGVVGFLNGSDSTEFGLHDSQNLNGDGSSGGETGRVKSRLISMLDEVYKKYKQYVQQVEYVMASFETVAGLDHAAPYTCLVISLMTKHFRCLKDAIAEQLRFANKQNTPVPLFGEHSKASSGANEQVNIWRPQRGLPDCAVSVLKAWLFEHFLHPYPTDSDKHMLAKQTGLSRNQVSNWFINARVRLWKPLVEEIHTLEMRQAQTTRPECVKTVEEEAQEGQPPCKRFREKEVEESSEVPNNRGGGISLTLGLHQNNGVPLNLARRFGLDDSTNIGGGFEKDMDEQMLRHFVG</sequence>
<dbReference type="AlphaFoldDB" id="A0A0K9NRQ8"/>
<dbReference type="GO" id="GO:0003677">
    <property type="term" value="F:DNA binding"/>
    <property type="evidence" value="ECO:0007669"/>
    <property type="project" value="UniProtKB-UniRule"/>
</dbReference>
<dbReference type="GO" id="GO:0005634">
    <property type="term" value="C:nucleus"/>
    <property type="evidence" value="ECO:0000318"/>
    <property type="project" value="GO_Central"/>
</dbReference>
<dbReference type="SMART" id="SM00389">
    <property type="entry name" value="HOX"/>
    <property type="match status" value="1"/>
</dbReference>
<dbReference type="InterPro" id="IPR001356">
    <property type="entry name" value="HD"/>
</dbReference>
<proteinExistence type="inferred from homology"/>
<dbReference type="PROSITE" id="PS50071">
    <property type="entry name" value="HOMEOBOX_2"/>
    <property type="match status" value="1"/>
</dbReference>
<dbReference type="InterPro" id="IPR008422">
    <property type="entry name" value="KN_HD"/>
</dbReference>
<feature type="domain" description="Homeobox" evidence="10">
    <location>
        <begin position="272"/>
        <end position="313"/>
    </location>
</feature>
<dbReference type="Gene3D" id="1.10.10.60">
    <property type="entry name" value="Homeodomain-like"/>
    <property type="match status" value="1"/>
</dbReference>
<evidence type="ECO:0000256" key="2">
    <source>
        <dbReference type="ARBA" id="ARBA00006454"/>
    </source>
</evidence>
<evidence type="ECO:0000256" key="7">
    <source>
        <dbReference type="ARBA" id="ARBA00023242"/>
    </source>
</evidence>
<keyword evidence="5 8" id="KW-0371">Homeobox</keyword>
<dbReference type="OrthoDB" id="10056939at2759"/>
<dbReference type="EMBL" id="LFYR01001898">
    <property type="protein sequence ID" value="KMZ58757.1"/>
    <property type="molecule type" value="Genomic_DNA"/>
</dbReference>
<evidence type="ECO:0000256" key="1">
    <source>
        <dbReference type="ARBA" id="ARBA00004123"/>
    </source>
</evidence>
<evidence type="ECO:0000259" key="10">
    <source>
        <dbReference type="PROSITE" id="PS50071"/>
    </source>
</evidence>
<dbReference type="Proteomes" id="UP000036987">
    <property type="component" value="Unassembled WGS sequence"/>
</dbReference>
<feature type="region of interest" description="Disordered" evidence="9">
    <location>
        <begin position="1"/>
        <end position="76"/>
    </location>
</feature>
<dbReference type="GO" id="GO:0006355">
    <property type="term" value="P:regulation of DNA-templated transcription"/>
    <property type="evidence" value="ECO:0007669"/>
    <property type="project" value="InterPro"/>
</dbReference>
<dbReference type="InterPro" id="IPR009057">
    <property type="entry name" value="Homeodomain-like_sf"/>
</dbReference>
<dbReference type="SMART" id="SM00574">
    <property type="entry name" value="POX"/>
    <property type="match status" value="1"/>
</dbReference>
<evidence type="ECO:0000256" key="4">
    <source>
        <dbReference type="ARBA" id="ARBA00023125"/>
    </source>
</evidence>
<keyword evidence="4 8" id="KW-0238">DNA-binding</keyword>
<dbReference type="InterPro" id="IPR006563">
    <property type="entry name" value="POX_dom"/>
</dbReference>
<evidence type="ECO:0000256" key="6">
    <source>
        <dbReference type="ARBA" id="ARBA00023163"/>
    </source>
</evidence>
<evidence type="ECO:0000256" key="8">
    <source>
        <dbReference type="PROSITE-ProRule" id="PRU00108"/>
    </source>
</evidence>
<gene>
    <name evidence="11" type="ORF">ZOSMA_74G01010</name>
</gene>
<dbReference type="Pfam" id="PF05920">
    <property type="entry name" value="Homeobox_KN"/>
    <property type="match status" value="1"/>
</dbReference>
<evidence type="ECO:0000256" key="5">
    <source>
        <dbReference type="ARBA" id="ARBA00023155"/>
    </source>
</evidence>
<keyword evidence="12" id="KW-1185">Reference proteome</keyword>
<dbReference type="STRING" id="29655.A0A0K9NRQ8"/>
<dbReference type="PANTHER" id="PTHR11850">
    <property type="entry name" value="HOMEOBOX PROTEIN TRANSCRIPTION FACTORS"/>
    <property type="match status" value="1"/>
</dbReference>
<dbReference type="InterPro" id="IPR050224">
    <property type="entry name" value="TALE_homeobox"/>
</dbReference>
<evidence type="ECO:0000313" key="12">
    <source>
        <dbReference type="Proteomes" id="UP000036987"/>
    </source>
</evidence>
<dbReference type="CDD" id="cd00086">
    <property type="entry name" value="homeodomain"/>
    <property type="match status" value="1"/>
</dbReference>
<dbReference type="SUPFAM" id="SSF46689">
    <property type="entry name" value="Homeodomain-like"/>
    <property type="match status" value="1"/>
</dbReference>
<protein>
    <submittedName>
        <fullName evidence="11">BEL1-like homeodomain protein 9</fullName>
    </submittedName>
</protein>
<reference evidence="12" key="1">
    <citation type="journal article" date="2016" name="Nature">
        <title>The genome of the seagrass Zostera marina reveals angiosperm adaptation to the sea.</title>
        <authorList>
            <person name="Olsen J.L."/>
            <person name="Rouze P."/>
            <person name="Verhelst B."/>
            <person name="Lin Y.-C."/>
            <person name="Bayer T."/>
            <person name="Collen J."/>
            <person name="Dattolo E."/>
            <person name="De Paoli E."/>
            <person name="Dittami S."/>
            <person name="Maumus F."/>
            <person name="Michel G."/>
            <person name="Kersting A."/>
            <person name="Lauritano C."/>
            <person name="Lohaus R."/>
            <person name="Toepel M."/>
            <person name="Tonon T."/>
            <person name="Vanneste K."/>
            <person name="Amirebrahimi M."/>
            <person name="Brakel J."/>
            <person name="Bostroem C."/>
            <person name="Chovatia M."/>
            <person name="Grimwood J."/>
            <person name="Jenkins J.W."/>
            <person name="Jueterbock A."/>
            <person name="Mraz A."/>
            <person name="Stam W.T."/>
            <person name="Tice H."/>
            <person name="Bornberg-Bauer E."/>
            <person name="Green P.J."/>
            <person name="Pearson G.A."/>
            <person name="Procaccini G."/>
            <person name="Duarte C.M."/>
            <person name="Schmutz J."/>
            <person name="Reusch T.B.H."/>
            <person name="Van de Peer Y."/>
        </authorList>
    </citation>
    <scope>NUCLEOTIDE SEQUENCE [LARGE SCALE GENOMIC DNA]</scope>
    <source>
        <strain evidence="12">cv. Finnish</strain>
    </source>
</reference>
<evidence type="ECO:0000313" key="11">
    <source>
        <dbReference type="EMBL" id="KMZ58757.1"/>
    </source>
</evidence>
<keyword evidence="6" id="KW-0804">Transcription</keyword>
<dbReference type="FunFam" id="1.10.10.60:FF:000117">
    <property type="entry name" value="BEL1-like homeodomain protein 9"/>
    <property type="match status" value="1"/>
</dbReference>
<accession>A0A0K9NRQ8</accession>
<feature type="compositionally biased region" description="Low complexity" evidence="9">
    <location>
        <begin position="56"/>
        <end position="75"/>
    </location>
</feature>
<comment type="caution">
    <text evidence="11">The sequence shown here is derived from an EMBL/GenBank/DDBJ whole genome shotgun (WGS) entry which is preliminary data.</text>
</comment>
<feature type="DNA-binding region" description="Homeobox" evidence="8">
    <location>
        <begin position="274"/>
        <end position="314"/>
    </location>
</feature>
<comment type="subcellular location">
    <subcellularLocation>
        <location evidence="1 8">Nucleus</location>
    </subcellularLocation>
</comment>
<keyword evidence="3" id="KW-0805">Transcription regulation</keyword>
<dbReference type="Pfam" id="PF07526">
    <property type="entry name" value="POX"/>
    <property type="match status" value="1"/>
</dbReference>
<organism evidence="11 12">
    <name type="scientific">Zostera marina</name>
    <name type="common">Eelgrass</name>
    <dbReference type="NCBI Taxonomy" id="29655"/>
    <lineage>
        <taxon>Eukaryota</taxon>
        <taxon>Viridiplantae</taxon>
        <taxon>Streptophyta</taxon>
        <taxon>Embryophyta</taxon>
        <taxon>Tracheophyta</taxon>
        <taxon>Spermatophyta</taxon>
        <taxon>Magnoliopsida</taxon>
        <taxon>Liliopsida</taxon>
        <taxon>Zosteraceae</taxon>
        <taxon>Zostera</taxon>
    </lineage>
</organism>